<dbReference type="RefSeq" id="WP_000668953.1">
    <property type="nucleotide sequence ID" value="NZ_CP009692.1"/>
</dbReference>
<gene>
    <name evidence="2" type="ORF">BACWE_59840</name>
    <name evidence="4" type="ORF">DET55_11747</name>
    <name evidence="3" type="ORF">I6G81_14595</name>
    <name evidence="1" type="ORF">III_02579</name>
</gene>
<evidence type="ECO:0000313" key="8">
    <source>
        <dbReference type="Proteomes" id="UP000596196"/>
    </source>
</evidence>
<reference evidence="3 8" key="4">
    <citation type="submission" date="2020-12" db="EMBL/GenBank/DDBJ databases">
        <title>FDA dAtabase for Regulatory Grade micrObial Sequences (FDA-ARGOS): Supporting development and validation of Infectious Disease Dx tests.</title>
        <authorList>
            <person name="Nelson B."/>
            <person name="Plummer A."/>
            <person name="Tallon L."/>
            <person name="Sadzewicz L."/>
            <person name="Zhao X."/>
            <person name="Boylan J."/>
            <person name="Ott S."/>
            <person name="Bowen H."/>
            <person name="Vavikolanu K."/>
            <person name="Mehta A."/>
            <person name="Aluvathingal J."/>
            <person name="Nadendla S."/>
            <person name="Myers T."/>
            <person name="Yan Y."/>
            <person name="Sichtig H."/>
        </authorList>
    </citation>
    <scope>NUCLEOTIDE SEQUENCE [LARGE SCALE GENOMIC DNA]</scope>
    <source>
        <strain evidence="3 8">FDAARGOS_924</strain>
    </source>
</reference>
<evidence type="ECO:0000313" key="4">
    <source>
        <dbReference type="EMBL" id="REF32689.1"/>
    </source>
</evidence>
<dbReference type="InterPro" id="IPR012655">
    <property type="entry name" value="YrzI"/>
</dbReference>
<evidence type="ECO:0000313" key="5">
    <source>
        <dbReference type="Proteomes" id="UP000006976"/>
    </source>
</evidence>
<dbReference type="Proteomes" id="UP000236165">
    <property type="component" value="Unassembled WGS sequence"/>
</dbReference>
<keyword evidence="8" id="KW-1185">Reference proteome</keyword>
<dbReference type="EMBL" id="QTTY01000017">
    <property type="protein sequence ID" value="REF32689.1"/>
    <property type="molecule type" value="Genomic_DNA"/>
</dbReference>
<dbReference type="Pfam" id="PF09501">
    <property type="entry name" value="Bac_small_YrzI"/>
    <property type="match status" value="1"/>
</dbReference>
<dbReference type="Proteomes" id="UP000256530">
    <property type="component" value="Unassembled WGS sequence"/>
</dbReference>
<accession>A0A0B5S6F1</accession>
<dbReference type="EMBL" id="CP065877">
    <property type="protein sequence ID" value="QQA18587.1"/>
    <property type="molecule type" value="Genomic_DNA"/>
</dbReference>
<evidence type="ECO:0000313" key="3">
    <source>
        <dbReference type="EMBL" id="QQA18587.1"/>
    </source>
</evidence>
<evidence type="ECO:0000313" key="2">
    <source>
        <dbReference type="EMBL" id="PJN60061.1"/>
    </source>
</evidence>
<dbReference type="KEGG" id="bmyo:BG05_3109"/>
<dbReference type="NCBIfam" id="TIGR02413">
    <property type="entry name" value="Bac_small_yrzI"/>
    <property type="match status" value="1"/>
</dbReference>
<organism evidence="4 7">
    <name type="scientific">Bacillus mycoides</name>
    <dbReference type="NCBI Taxonomy" id="1405"/>
    <lineage>
        <taxon>Bacteria</taxon>
        <taxon>Bacillati</taxon>
        <taxon>Bacillota</taxon>
        <taxon>Bacilli</taxon>
        <taxon>Bacillales</taxon>
        <taxon>Bacillaceae</taxon>
        <taxon>Bacillus</taxon>
        <taxon>Bacillus cereus group</taxon>
    </lineage>
</organism>
<dbReference type="EMBL" id="MKZQ01000095">
    <property type="protein sequence ID" value="PJN60061.1"/>
    <property type="molecule type" value="Genomic_DNA"/>
</dbReference>
<accession>A0A084IUT0</accession>
<evidence type="ECO:0000313" key="1">
    <source>
        <dbReference type="EMBL" id="EJR40942.1"/>
    </source>
</evidence>
<dbReference type="Proteomes" id="UP000006976">
    <property type="component" value="Unassembled WGS sequence"/>
</dbReference>
<evidence type="ECO:0000313" key="7">
    <source>
        <dbReference type="Proteomes" id="UP000256530"/>
    </source>
</evidence>
<reference evidence="1 5" key="1">
    <citation type="submission" date="2012-04" db="EMBL/GenBank/DDBJ databases">
        <title>The Genome Sequence of Bacillus cereus VD078.</title>
        <authorList>
            <consortium name="The Broad Institute Genome Sequencing Platform"/>
            <consortium name="The Broad Institute Genome Sequencing Center for Infectious Disease"/>
            <person name="Feldgarden M."/>
            <person name="Van der Auwera G.A."/>
            <person name="Mahillon J."/>
            <person name="Duprez V."/>
            <person name="Timmery S."/>
            <person name="Mattelet C."/>
            <person name="Dierick K."/>
            <person name="Sun M."/>
            <person name="Yu Z."/>
            <person name="Zhu L."/>
            <person name="Hu X."/>
            <person name="Shank E.B."/>
            <person name="Swiecicka I."/>
            <person name="Hansen B.M."/>
            <person name="Andrup L."/>
            <person name="Young S.K."/>
            <person name="Zeng Q."/>
            <person name="Gargeya S."/>
            <person name="Fitzgerald M."/>
            <person name="Haas B."/>
            <person name="Abouelleil A."/>
            <person name="Alvarado L."/>
            <person name="Arachchi H.M."/>
            <person name="Berlin A."/>
            <person name="Chapman S.B."/>
            <person name="Goldberg J."/>
            <person name="Griggs A."/>
            <person name="Gujja S."/>
            <person name="Hansen M."/>
            <person name="Howarth C."/>
            <person name="Imamovic A."/>
            <person name="Larimer J."/>
            <person name="McCowen C."/>
            <person name="Montmayeur A."/>
            <person name="Murphy C."/>
            <person name="Neiman D."/>
            <person name="Pearson M."/>
            <person name="Priest M."/>
            <person name="Roberts A."/>
            <person name="Saif S."/>
            <person name="Shea T."/>
            <person name="Sisk P."/>
            <person name="Sykes S."/>
            <person name="Wortman J."/>
            <person name="Nusbaum C."/>
            <person name="Birren B."/>
        </authorList>
    </citation>
    <scope>NUCLEOTIDE SEQUENCE [LARGE SCALE GENOMIC DNA]</scope>
    <source>
        <strain evidence="1 5">VD078</strain>
    </source>
</reference>
<sequence length="47" mass="5814">MKFKAFFLTITIQKHKLSKDEISREQQIKNIMDDVKERQSSYYNRLY</sequence>
<reference evidence="4 7" key="3">
    <citation type="submission" date="2018-08" db="EMBL/GenBank/DDBJ databases">
        <title>Freshwater and sediment microbial communities from various areas in North America, analyzing microbe dynamics in response to fracking.</title>
        <authorList>
            <person name="Lamendella R."/>
        </authorList>
    </citation>
    <scope>NUCLEOTIDE SEQUENCE [LARGE SCALE GENOMIC DNA]</scope>
    <source>
        <strain evidence="4 7">DB-1</strain>
    </source>
</reference>
<reference evidence="2 6" key="2">
    <citation type="submission" date="2016-10" db="EMBL/GenBank/DDBJ databases">
        <title>Genome Sequence of Bacillus weihenstephanensis GM6LP.</title>
        <authorList>
            <person name="Poehlein A."/>
            <person name="Wemheuer F."/>
            <person name="Hollensteiner J."/>
            <person name="Wemheuer B."/>
        </authorList>
    </citation>
    <scope>NUCLEOTIDE SEQUENCE [LARGE SCALE GENOMIC DNA]</scope>
    <source>
        <strain evidence="2 6">GM6LP</strain>
    </source>
</reference>
<dbReference type="AlphaFoldDB" id="A0A084IUT0"/>
<dbReference type="EMBL" id="AHEV01000013">
    <property type="protein sequence ID" value="EJR40942.1"/>
    <property type="molecule type" value="Genomic_DNA"/>
</dbReference>
<dbReference type="Proteomes" id="UP000596196">
    <property type="component" value="Chromosome"/>
</dbReference>
<evidence type="ECO:0000313" key="6">
    <source>
        <dbReference type="Proteomes" id="UP000236165"/>
    </source>
</evidence>
<proteinExistence type="predicted"/>
<protein>
    <submittedName>
        <fullName evidence="4">Uncharacterized protein (TIGR02413 family)</fullName>
    </submittedName>
    <submittedName>
        <fullName evidence="3">YrzI family small protein</fullName>
    </submittedName>
</protein>
<accession>J8I6T8</accession>
<name>A0A084IUT0_BACMY</name>